<dbReference type="Proteomes" id="UP001139125">
    <property type="component" value="Unassembled WGS sequence"/>
</dbReference>
<accession>A0A9X2L482</accession>
<gene>
    <name evidence="7" type="ORF">NM125_10725</name>
</gene>
<proteinExistence type="inferred from homology"/>
<feature type="transmembrane region" description="Helical" evidence="6">
    <location>
        <begin position="82"/>
        <end position="103"/>
    </location>
</feature>
<dbReference type="PANTHER" id="PTHR23291:SF50">
    <property type="entry name" value="PROTEIN LIFEGUARD 4"/>
    <property type="match status" value="1"/>
</dbReference>
<dbReference type="AlphaFoldDB" id="A0A9X2L482"/>
<evidence type="ECO:0000256" key="5">
    <source>
        <dbReference type="ARBA" id="ARBA00023136"/>
    </source>
</evidence>
<keyword evidence="8" id="KW-1185">Reference proteome</keyword>
<feature type="transmembrane region" description="Helical" evidence="6">
    <location>
        <begin position="136"/>
        <end position="157"/>
    </location>
</feature>
<reference evidence="7" key="1">
    <citation type="submission" date="2022-06" db="EMBL/GenBank/DDBJ databases">
        <title>Gracilimonas sp. CAU 1638 isolated from sea sediment.</title>
        <authorList>
            <person name="Kim W."/>
        </authorList>
    </citation>
    <scope>NUCLEOTIDE SEQUENCE</scope>
    <source>
        <strain evidence="7">CAU 1638</strain>
    </source>
</reference>
<dbReference type="Pfam" id="PF01027">
    <property type="entry name" value="Bax1-I"/>
    <property type="match status" value="1"/>
</dbReference>
<protein>
    <submittedName>
        <fullName evidence="7">Bax inhibitor-1/YccA family protein</fullName>
    </submittedName>
</protein>
<feature type="transmembrane region" description="Helical" evidence="6">
    <location>
        <begin position="163"/>
        <end position="183"/>
    </location>
</feature>
<evidence type="ECO:0000313" key="8">
    <source>
        <dbReference type="Proteomes" id="UP001139125"/>
    </source>
</evidence>
<feature type="transmembrane region" description="Helical" evidence="6">
    <location>
        <begin position="204"/>
        <end position="226"/>
    </location>
</feature>
<dbReference type="CDD" id="cd10432">
    <property type="entry name" value="BI-1-like_bacterial"/>
    <property type="match status" value="1"/>
</dbReference>
<keyword evidence="3 6" id="KW-0812">Transmembrane</keyword>
<keyword evidence="4 6" id="KW-1133">Transmembrane helix</keyword>
<dbReference type="EMBL" id="JANDBC010000002">
    <property type="protein sequence ID" value="MCP9292051.1"/>
    <property type="molecule type" value="Genomic_DNA"/>
</dbReference>
<dbReference type="PANTHER" id="PTHR23291">
    <property type="entry name" value="BAX INHIBITOR-RELATED"/>
    <property type="match status" value="1"/>
</dbReference>
<sequence length="230" mass="25201">MNTQHLTAEQVKSIQSGFINKVYGWMALALAITGFVALRVVDSGFVETMAQNQILFFGIIIAELGLVVWLSGRINSMNASMAIGLFLLYSALNGLTFSILFLVYTSASIASTFFITAGTFGVTSAYGYFTKKDLSSIGNIAFMGLIGIIIATVVNIFVHSEMLYWGITYIGVLVFVGLTAYDTQKMKKMSLEVDVESEEGSKGAIMGALALYLDFINMFIFLLRIFGDRR</sequence>
<evidence type="ECO:0000256" key="2">
    <source>
        <dbReference type="ARBA" id="ARBA00010350"/>
    </source>
</evidence>
<comment type="caution">
    <text evidence="7">The sequence shown here is derived from an EMBL/GenBank/DDBJ whole genome shotgun (WGS) entry which is preliminary data.</text>
</comment>
<evidence type="ECO:0000256" key="6">
    <source>
        <dbReference type="RuleBase" id="RU004379"/>
    </source>
</evidence>
<comment type="similarity">
    <text evidence="2 6">Belongs to the BI1 family.</text>
</comment>
<evidence type="ECO:0000256" key="4">
    <source>
        <dbReference type="ARBA" id="ARBA00022989"/>
    </source>
</evidence>
<feature type="transmembrane region" description="Helical" evidence="6">
    <location>
        <begin position="22"/>
        <end position="41"/>
    </location>
</feature>
<dbReference type="InterPro" id="IPR006214">
    <property type="entry name" value="Bax_inhibitor_1-related"/>
</dbReference>
<dbReference type="GO" id="GO:0005886">
    <property type="term" value="C:plasma membrane"/>
    <property type="evidence" value="ECO:0007669"/>
    <property type="project" value="TreeGrafter"/>
</dbReference>
<evidence type="ECO:0000313" key="7">
    <source>
        <dbReference type="EMBL" id="MCP9292051.1"/>
    </source>
</evidence>
<name>A0A9X2L482_9BACT</name>
<organism evidence="7 8">
    <name type="scientific">Gracilimonas sediminicola</name>
    <dbReference type="NCBI Taxonomy" id="2952158"/>
    <lineage>
        <taxon>Bacteria</taxon>
        <taxon>Pseudomonadati</taxon>
        <taxon>Balneolota</taxon>
        <taxon>Balneolia</taxon>
        <taxon>Balneolales</taxon>
        <taxon>Balneolaceae</taxon>
        <taxon>Gracilimonas</taxon>
    </lineage>
</organism>
<evidence type="ECO:0000256" key="1">
    <source>
        <dbReference type="ARBA" id="ARBA00004141"/>
    </source>
</evidence>
<dbReference type="RefSeq" id="WP_255134926.1">
    <property type="nucleotide sequence ID" value="NZ_JANDBC010000002.1"/>
</dbReference>
<evidence type="ECO:0000256" key="3">
    <source>
        <dbReference type="ARBA" id="ARBA00022692"/>
    </source>
</evidence>
<feature type="transmembrane region" description="Helical" evidence="6">
    <location>
        <begin position="53"/>
        <end position="70"/>
    </location>
</feature>
<feature type="transmembrane region" description="Helical" evidence="6">
    <location>
        <begin position="109"/>
        <end position="129"/>
    </location>
</feature>
<keyword evidence="5 6" id="KW-0472">Membrane</keyword>
<comment type="subcellular location">
    <subcellularLocation>
        <location evidence="1">Membrane</location>
        <topology evidence="1">Multi-pass membrane protein</topology>
    </subcellularLocation>
</comment>